<evidence type="ECO:0000313" key="3">
    <source>
        <dbReference type="Proteomes" id="UP001444661"/>
    </source>
</evidence>
<feature type="region of interest" description="Disordered" evidence="1">
    <location>
        <begin position="167"/>
        <end position="196"/>
    </location>
</feature>
<feature type="compositionally biased region" description="Basic and acidic residues" evidence="1">
    <location>
        <begin position="17"/>
        <end position="29"/>
    </location>
</feature>
<gene>
    <name evidence="2" type="ORF">PG993_014707</name>
</gene>
<dbReference type="EMBL" id="JAQQWK010000014">
    <property type="protein sequence ID" value="KAK8016518.1"/>
    <property type="molecule type" value="Genomic_DNA"/>
</dbReference>
<feature type="region of interest" description="Disordered" evidence="1">
    <location>
        <begin position="1"/>
        <end position="56"/>
    </location>
</feature>
<evidence type="ECO:0000256" key="1">
    <source>
        <dbReference type="SAM" id="MobiDB-lite"/>
    </source>
</evidence>
<keyword evidence="3" id="KW-1185">Reference proteome</keyword>
<sequence>MRWGRPLDGPGVLRTIAQDRTDDETRERATGTTSSASKQEKTPPSQTFPDAENNEQEEPNPAFLICRWHVATGGDPTFESVGPREGRTLETIPSIFCRAWLRASRGTTVVLEHEKLESIKLVWNVRGARTVSTCFIAAWVRNVARLMSQVRRPADWPARLAAGVEAGSCDKSSRKEQTDSGQRRQGVALHQTQQRN</sequence>
<name>A0ABR1RQN9_9PEZI</name>
<feature type="compositionally biased region" description="Polar residues" evidence="1">
    <location>
        <begin position="30"/>
        <end position="48"/>
    </location>
</feature>
<feature type="compositionally biased region" description="Basic and acidic residues" evidence="1">
    <location>
        <begin position="171"/>
        <end position="182"/>
    </location>
</feature>
<evidence type="ECO:0000313" key="2">
    <source>
        <dbReference type="EMBL" id="KAK8016518.1"/>
    </source>
</evidence>
<protein>
    <submittedName>
        <fullName evidence="2">Uncharacterized protein</fullName>
    </submittedName>
</protein>
<proteinExistence type="predicted"/>
<accession>A0ABR1RQN9</accession>
<reference evidence="2 3" key="1">
    <citation type="submission" date="2023-01" db="EMBL/GenBank/DDBJ databases">
        <title>Analysis of 21 Apiospora genomes using comparative genomics revels a genus with tremendous synthesis potential of carbohydrate active enzymes and secondary metabolites.</title>
        <authorList>
            <person name="Sorensen T."/>
        </authorList>
    </citation>
    <scope>NUCLEOTIDE SEQUENCE [LARGE SCALE GENOMIC DNA]</scope>
    <source>
        <strain evidence="2 3">CBS 33761</strain>
    </source>
</reference>
<organism evidence="2 3">
    <name type="scientific">Apiospora rasikravindrae</name>
    <dbReference type="NCBI Taxonomy" id="990691"/>
    <lineage>
        <taxon>Eukaryota</taxon>
        <taxon>Fungi</taxon>
        <taxon>Dikarya</taxon>
        <taxon>Ascomycota</taxon>
        <taxon>Pezizomycotina</taxon>
        <taxon>Sordariomycetes</taxon>
        <taxon>Xylariomycetidae</taxon>
        <taxon>Amphisphaeriales</taxon>
        <taxon>Apiosporaceae</taxon>
        <taxon>Apiospora</taxon>
    </lineage>
</organism>
<dbReference type="Proteomes" id="UP001444661">
    <property type="component" value="Unassembled WGS sequence"/>
</dbReference>
<comment type="caution">
    <text evidence="2">The sequence shown here is derived from an EMBL/GenBank/DDBJ whole genome shotgun (WGS) entry which is preliminary data.</text>
</comment>